<sequence length="94" mass="10102">MYNITAPLASVNSIELLAPCSFWAASRNADEHSVAASFINLAYKMGTKNLPEGVTTKAFTRQQLDRLKIGAGVKAIPWGAMQISLPPSTLPVQN</sequence>
<organism evidence="1">
    <name type="scientific">Longilinea arvoryzae</name>
    <dbReference type="NCBI Taxonomy" id="360412"/>
    <lineage>
        <taxon>Bacteria</taxon>
        <taxon>Bacillati</taxon>
        <taxon>Chloroflexota</taxon>
        <taxon>Anaerolineae</taxon>
        <taxon>Anaerolineales</taxon>
        <taxon>Anaerolineaceae</taxon>
        <taxon>Longilinea</taxon>
    </lineage>
</organism>
<reference evidence="1" key="1">
    <citation type="submission" date="2015-07" db="EMBL/GenBank/DDBJ databases">
        <title>Draft Genome Sequences of Anaerolinea thermolimosa IMO-1, Bellilinea caldifistulae GOMI-1, Leptolinea tardivitalis YMTK-2, Levilinea saccharolytica KIBI-1,Longilinea arvoryzae KOME-1, Previously Described as Members of the Anaerolineaceae (Chloroflexi).</title>
        <authorList>
            <person name="Sekiguchi Y."/>
            <person name="Ohashi A."/>
            <person name="Matsuura N."/>
            <person name="Tourlousse M.D."/>
        </authorList>
    </citation>
    <scope>NUCLEOTIDE SEQUENCE [LARGE SCALE GENOMIC DNA]</scope>
    <source>
        <strain evidence="1">KOME-1</strain>
    </source>
</reference>
<proteinExistence type="predicted"/>
<keyword evidence="2" id="KW-1185">Reference proteome</keyword>
<dbReference type="Proteomes" id="UP000055060">
    <property type="component" value="Unassembled WGS sequence"/>
</dbReference>
<dbReference type="EMBL" id="DF967973">
    <property type="protein sequence ID" value="GAP16021.1"/>
    <property type="molecule type" value="Genomic_DNA"/>
</dbReference>
<dbReference type="AlphaFoldDB" id="A0A0K8MYA8"/>
<name>A0A0K8MYA8_9CHLR</name>
<evidence type="ECO:0000313" key="2">
    <source>
        <dbReference type="Proteomes" id="UP000055060"/>
    </source>
</evidence>
<dbReference type="RefSeq" id="WP_075075415.1">
    <property type="nucleotide sequence ID" value="NZ_DF967973.1"/>
</dbReference>
<evidence type="ECO:0000313" key="1">
    <source>
        <dbReference type="EMBL" id="GAP16021.1"/>
    </source>
</evidence>
<accession>A0A0K8MYA8</accession>
<gene>
    <name evidence="1" type="ORF">LARV_03816</name>
</gene>
<protein>
    <submittedName>
        <fullName evidence="1">Uncharacterized protein</fullName>
    </submittedName>
</protein>